<evidence type="ECO:0000256" key="9">
    <source>
        <dbReference type="ARBA" id="ARBA00023002"/>
    </source>
</evidence>
<dbReference type="GO" id="GO:0020037">
    <property type="term" value="F:heme binding"/>
    <property type="evidence" value="ECO:0007669"/>
    <property type="project" value="InterPro"/>
</dbReference>
<proteinExistence type="evidence at transcript level"/>
<keyword evidence="7" id="KW-0256">Endoplasmic reticulum</keyword>
<keyword evidence="11 14" id="KW-0503">Monooxygenase</keyword>
<name>A0A023F6M4_TRIIF</name>
<dbReference type="GO" id="GO:0005789">
    <property type="term" value="C:endoplasmic reticulum membrane"/>
    <property type="evidence" value="ECO:0007669"/>
    <property type="project" value="UniProtKB-SubCell"/>
</dbReference>
<keyword evidence="15" id="KW-0812">Transmembrane</keyword>
<dbReference type="PRINTS" id="PR00463">
    <property type="entry name" value="EP450I"/>
</dbReference>
<dbReference type="PROSITE" id="PS00086">
    <property type="entry name" value="CYTOCHROME_P450"/>
    <property type="match status" value="1"/>
</dbReference>
<dbReference type="PANTHER" id="PTHR24292:SF54">
    <property type="entry name" value="CYP9F3-RELATED"/>
    <property type="match status" value="1"/>
</dbReference>
<keyword evidence="5 13" id="KW-0349">Heme</keyword>
<evidence type="ECO:0000256" key="7">
    <source>
        <dbReference type="ARBA" id="ARBA00022824"/>
    </source>
</evidence>
<dbReference type="GO" id="GO:0004497">
    <property type="term" value="F:monooxygenase activity"/>
    <property type="evidence" value="ECO:0007669"/>
    <property type="project" value="UniProtKB-KW"/>
</dbReference>
<dbReference type="Pfam" id="PF00067">
    <property type="entry name" value="p450"/>
    <property type="match status" value="1"/>
</dbReference>
<evidence type="ECO:0000256" key="4">
    <source>
        <dbReference type="ARBA" id="ARBA00010617"/>
    </source>
</evidence>
<reference evidence="16" key="1">
    <citation type="journal article" date="2014" name="PLoS Negl. Trop. Dis.">
        <title>An updated insight into the Sialotranscriptome of Triatoma infestans: developmental stage and geographic variations.</title>
        <authorList>
            <person name="Schwarz A."/>
            <person name="Medrano-Mercado N."/>
            <person name="Schaub G.A."/>
            <person name="Struchiner C.J."/>
            <person name="Bargues M.D."/>
            <person name="Levy M.Z."/>
            <person name="Ribeiro J.M."/>
        </authorList>
    </citation>
    <scope>NUCLEOTIDE SEQUENCE</scope>
    <source>
        <strain evidence="16">Chile</strain>
        <tissue evidence="16">Salivary glands</tissue>
    </source>
</reference>
<feature type="non-terminal residue" evidence="16">
    <location>
        <position position="509"/>
    </location>
</feature>
<evidence type="ECO:0000256" key="12">
    <source>
        <dbReference type="ARBA" id="ARBA00023136"/>
    </source>
</evidence>
<dbReference type="FunFam" id="1.10.630.10:FF:000042">
    <property type="entry name" value="Cytochrome P450"/>
    <property type="match status" value="1"/>
</dbReference>
<evidence type="ECO:0000256" key="1">
    <source>
        <dbReference type="ARBA" id="ARBA00001971"/>
    </source>
</evidence>
<dbReference type="SUPFAM" id="SSF48264">
    <property type="entry name" value="Cytochrome P450"/>
    <property type="match status" value="1"/>
</dbReference>
<organism evidence="16">
    <name type="scientific">Triatoma infestans</name>
    <name type="common">Assassin bug</name>
    <dbReference type="NCBI Taxonomy" id="30076"/>
    <lineage>
        <taxon>Eukaryota</taxon>
        <taxon>Metazoa</taxon>
        <taxon>Ecdysozoa</taxon>
        <taxon>Arthropoda</taxon>
        <taxon>Hexapoda</taxon>
        <taxon>Insecta</taxon>
        <taxon>Pterygota</taxon>
        <taxon>Neoptera</taxon>
        <taxon>Paraneoptera</taxon>
        <taxon>Hemiptera</taxon>
        <taxon>Heteroptera</taxon>
        <taxon>Panheteroptera</taxon>
        <taxon>Cimicomorpha</taxon>
        <taxon>Reduviidae</taxon>
        <taxon>Triatominae</taxon>
        <taxon>Triatoma</taxon>
    </lineage>
</organism>
<dbReference type="InterPro" id="IPR036396">
    <property type="entry name" value="Cyt_P450_sf"/>
</dbReference>
<feature type="transmembrane region" description="Helical" evidence="15">
    <location>
        <begin position="6"/>
        <end position="22"/>
    </location>
</feature>
<evidence type="ECO:0000256" key="3">
    <source>
        <dbReference type="ARBA" id="ARBA00004406"/>
    </source>
</evidence>
<dbReference type="Gene3D" id="1.10.630.10">
    <property type="entry name" value="Cytochrome P450"/>
    <property type="match status" value="1"/>
</dbReference>
<comment type="subcellular location">
    <subcellularLocation>
        <location evidence="3">Endoplasmic reticulum membrane</location>
        <topology evidence="3">Peripheral membrane protein</topology>
    </subcellularLocation>
    <subcellularLocation>
        <location evidence="2">Microsome membrane</location>
        <topology evidence="2">Peripheral membrane protein</topology>
    </subcellularLocation>
</comment>
<dbReference type="EMBL" id="GBBI01001706">
    <property type="protein sequence ID" value="JAC17006.1"/>
    <property type="molecule type" value="mRNA"/>
</dbReference>
<dbReference type="CDD" id="cd11056">
    <property type="entry name" value="CYP6-like"/>
    <property type="match status" value="1"/>
</dbReference>
<dbReference type="PRINTS" id="PR00385">
    <property type="entry name" value="P450"/>
</dbReference>
<sequence length="509" mass="59145">MDVFWILFSIILALIGYIYLIFKDQYKYWERKGVAYMKPLPLFGSILPNVLCQRTIGDIYKETYEKFPNETVVGLYELKSPVLILRDPKLIEKILVKDFQYFVDRAQIVDDDSLFSTGLFQLKANSWRAIRYKLSPAFTTGKLKLILNSMIESTDGMVNAIKQNLYKDYELKEALSNYTIDIIANCVFGITITNENARNEFAKMGTSVFDVTFIRFINLLLLSYFPKFSKFLGINFLNKEVSAYFTELMKNTFDKRKDERYQRNDYVQHLLKLKEKGSIEIQTKDDDDLFLNLDSKPPIENIEISDGILYGQAFQFLTAGFEPLFNSILFAIHDMTCFPETQERARQEIKEVLARHGGYTYEAIKEMTYVEQCVQESLRLHPLTPFLFRECTKTYVTDDGLEIDKGIKIIIPINAIHMDPKYFADPEVFNPERIAPNSVRNNFTYMPFGDGPRMCIGLRFAMLELKLGLAKLLENFKFTLSPRTKVPFEFNKLAFVPFPTSKILFNITP</sequence>
<dbReference type="AlphaFoldDB" id="A0A023F6M4"/>
<evidence type="ECO:0000256" key="13">
    <source>
        <dbReference type="PIRSR" id="PIRSR602401-1"/>
    </source>
</evidence>
<evidence type="ECO:0000256" key="11">
    <source>
        <dbReference type="ARBA" id="ARBA00023033"/>
    </source>
</evidence>
<dbReference type="InterPro" id="IPR002401">
    <property type="entry name" value="Cyt_P450_E_grp-I"/>
</dbReference>
<evidence type="ECO:0000256" key="10">
    <source>
        <dbReference type="ARBA" id="ARBA00023004"/>
    </source>
</evidence>
<evidence type="ECO:0000256" key="2">
    <source>
        <dbReference type="ARBA" id="ARBA00004174"/>
    </source>
</evidence>
<keyword evidence="10 13" id="KW-0408">Iron</keyword>
<keyword evidence="8" id="KW-0492">Microsome</keyword>
<dbReference type="InterPro" id="IPR017972">
    <property type="entry name" value="Cyt_P450_CS"/>
</dbReference>
<comment type="cofactor">
    <cofactor evidence="1 13">
        <name>heme</name>
        <dbReference type="ChEBI" id="CHEBI:30413"/>
    </cofactor>
</comment>
<dbReference type="InterPro" id="IPR050476">
    <property type="entry name" value="Insect_CytP450_Detox"/>
</dbReference>
<dbReference type="GO" id="GO:0016705">
    <property type="term" value="F:oxidoreductase activity, acting on paired donors, with incorporation or reduction of molecular oxygen"/>
    <property type="evidence" value="ECO:0007669"/>
    <property type="project" value="InterPro"/>
</dbReference>
<evidence type="ECO:0000313" key="16">
    <source>
        <dbReference type="EMBL" id="JAC17006.1"/>
    </source>
</evidence>
<keyword evidence="9 14" id="KW-0560">Oxidoreductase</keyword>
<evidence type="ECO:0000256" key="5">
    <source>
        <dbReference type="ARBA" id="ARBA00022617"/>
    </source>
</evidence>
<protein>
    <submittedName>
        <fullName evidence="16">Putative cytochrome</fullName>
    </submittedName>
</protein>
<evidence type="ECO:0000256" key="8">
    <source>
        <dbReference type="ARBA" id="ARBA00022848"/>
    </source>
</evidence>
<feature type="transmembrane region" description="Helical" evidence="15">
    <location>
        <begin position="208"/>
        <end position="225"/>
    </location>
</feature>
<keyword evidence="6 13" id="KW-0479">Metal-binding</keyword>
<accession>A0A023F6M4</accession>
<evidence type="ECO:0000256" key="14">
    <source>
        <dbReference type="RuleBase" id="RU000461"/>
    </source>
</evidence>
<dbReference type="GO" id="GO:0005506">
    <property type="term" value="F:iron ion binding"/>
    <property type="evidence" value="ECO:0007669"/>
    <property type="project" value="InterPro"/>
</dbReference>
<keyword evidence="15" id="KW-1133">Transmembrane helix</keyword>
<keyword evidence="12 15" id="KW-0472">Membrane</keyword>
<feature type="binding site" description="axial binding residue" evidence="13">
    <location>
        <position position="455"/>
    </location>
    <ligand>
        <name>heme</name>
        <dbReference type="ChEBI" id="CHEBI:30413"/>
    </ligand>
    <ligandPart>
        <name>Fe</name>
        <dbReference type="ChEBI" id="CHEBI:18248"/>
    </ligandPart>
</feature>
<evidence type="ECO:0000256" key="15">
    <source>
        <dbReference type="SAM" id="Phobius"/>
    </source>
</evidence>
<dbReference type="PANTHER" id="PTHR24292">
    <property type="entry name" value="CYTOCHROME P450"/>
    <property type="match status" value="1"/>
</dbReference>
<dbReference type="InterPro" id="IPR001128">
    <property type="entry name" value="Cyt_P450"/>
</dbReference>
<comment type="similarity">
    <text evidence="4 14">Belongs to the cytochrome P450 family.</text>
</comment>
<evidence type="ECO:0000256" key="6">
    <source>
        <dbReference type="ARBA" id="ARBA00022723"/>
    </source>
</evidence>